<organism evidence="8 9">
    <name type="scientific">Anaerotignum lactatifermentans</name>
    <dbReference type="NCBI Taxonomy" id="160404"/>
    <lineage>
        <taxon>Bacteria</taxon>
        <taxon>Bacillati</taxon>
        <taxon>Bacillota</taxon>
        <taxon>Clostridia</taxon>
        <taxon>Lachnospirales</taxon>
        <taxon>Anaerotignaceae</taxon>
        <taxon>Anaerotignum</taxon>
    </lineage>
</organism>
<dbReference type="InterPro" id="IPR019874">
    <property type="entry name" value="RF_methyltr_PrmC"/>
</dbReference>
<dbReference type="Gene3D" id="3.40.50.150">
    <property type="entry name" value="Vaccinia Virus protein VP39"/>
    <property type="match status" value="1"/>
</dbReference>
<dbReference type="EC" id="2.1.1.297" evidence="5"/>
<evidence type="ECO:0000313" key="8">
    <source>
        <dbReference type="EMBL" id="OUN45753.1"/>
    </source>
</evidence>
<feature type="binding site" evidence="5">
    <location>
        <begin position="190"/>
        <end position="193"/>
    </location>
    <ligand>
        <name>substrate</name>
    </ligand>
</feature>
<dbReference type="RefSeq" id="WP_087988467.1">
    <property type="nucleotide sequence ID" value="NZ_JBKYBB010000001.1"/>
</dbReference>
<comment type="caution">
    <text evidence="5">Lacks conserved residue(s) required for the propagation of feature annotation.</text>
</comment>
<dbReference type="PANTHER" id="PTHR18895">
    <property type="entry name" value="HEMK METHYLTRANSFERASE"/>
    <property type="match status" value="1"/>
</dbReference>
<gene>
    <name evidence="5" type="primary">prmC</name>
    <name evidence="8" type="ORF">B5G26_01665</name>
</gene>
<evidence type="ECO:0000256" key="5">
    <source>
        <dbReference type="HAMAP-Rule" id="MF_02126"/>
    </source>
</evidence>
<keyword evidence="1 5" id="KW-0489">Methyltransferase</keyword>
<keyword evidence="2 5" id="KW-0808">Transferase</keyword>
<dbReference type="Pfam" id="PF17827">
    <property type="entry name" value="PrmC_N"/>
    <property type="match status" value="1"/>
</dbReference>
<dbReference type="Pfam" id="PF05175">
    <property type="entry name" value="MTS"/>
    <property type="match status" value="1"/>
</dbReference>
<dbReference type="AlphaFoldDB" id="A0A1Y3UAD9"/>
<evidence type="ECO:0000313" key="9">
    <source>
        <dbReference type="Proteomes" id="UP000195455"/>
    </source>
</evidence>
<dbReference type="GO" id="GO:0102559">
    <property type="term" value="F:peptide chain release factor N(5)-glutamine methyltransferase activity"/>
    <property type="evidence" value="ECO:0007669"/>
    <property type="project" value="UniProtKB-EC"/>
</dbReference>
<evidence type="ECO:0000256" key="1">
    <source>
        <dbReference type="ARBA" id="ARBA00022603"/>
    </source>
</evidence>
<dbReference type="InterPro" id="IPR007848">
    <property type="entry name" value="Small_mtfrase_dom"/>
</dbReference>
<evidence type="ECO:0000256" key="2">
    <source>
        <dbReference type="ARBA" id="ARBA00022679"/>
    </source>
</evidence>
<dbReference type="EMBL" id="NFHM01000001">
    <property type="protein sequence ID" value="OUN45753.1"/>
    <property type="molecule type" value="Genomic_DNA"/>
</dbReference>
<reference evidence="9" key="1">
    <citation type="submission" date="2017-04" db="EMBL/GenBank/DDBJ databases">
        <title>Function of individual gut microbiota members based on whole genome sequencing of pure cultures obtained from chicken caecum.</title>
        <authorList>
            <person name="Medvecky M."/>
            <person name="Cejkova D."/>
            <person name="Polansky O."/>
            <person name="Karasova D."/>
            <person name="Kubasova T."/>
            <person name="Cizek A."/>
            <person name="Rychlik I."/>
        </authorList>
    </citation>
    <scope>NUCLEOTIDE SEQUENCE [LARGE SCALE GENOMIC DNA]</scope>
    <source>
        <strain evidence="9">An75</strain>
    </source>
</reference>
<comment type="catalytic activity">
    <reaction evidence="4 5">
        <text>L-glutaminyl-[peptide chain release factor] + S-adenosyl-L-methionine = N(5)-methyl-L-glutaminyl-[peptide chain release factor] + S-adenosyl-L-homocysteine + H(+)</text>
        <dbReference type="Rhea" id="RHEA:42896"/>
        <dbReference type="Rhea" id="RHEA-COMP:10271"/>
        <dbReference type="Rhea" id="RHEA-COMP:10272"/>
        <dbReference type="ChEBI" id="CHEBI:15378"/>
        <dbReference type="ChEBI" id="CHEBI:30011"/>
        <dbReference type="ChEBI" id="CHEBI:57856"/>
        <dbReference type="ChEBI" id="CHEBI:59789"/>
        <dbReference type="ChEBI" id="CHEBI:61891"/>
        <dbReference type="EC" id="2.1.1.297"/>
    </reaction>
</comment>
<feature type="binding site" evidence="5">
    <location>
        <begin position="124"/>
        <end position="128"/>
    </location>
    <ligand>
        <name>S-adenosyl-L-methionine</name>
        <dbReference type="ChEBI" id="CHEBI:59789"/>
    </ligand>
</feature>
<evidence type="ECO:0000259" key="7">
    <source>
        <dbReference type="Pfam" id="PF17827"/>
    </source>
</evidence>
<dbReference type="Gene3D" id="1.10.8.10">
    <property type="entry name" value="DNA helicase RuvA subunit, C-terminal domain"/>
    <property type="match status" value="1"/>
</dbReference>
<dbReference type="NCBIfam" id="TIGR03534">
    <property type="entry name" value="RF_mod_PrmC"/>
    <property type="match status" value="1"/>
</dbReference>
<dbReference type="Proteomes" id="UP000195455">
    <property type="component" value="Unassembled WGS sequence"/>
</dbReference>
<dbReference type="InterPro" id="IPR050320">
    <property type="entry name" value="N5-glutamine_MTase"/>
</dbReference>
<dbReference type="PROSITE" id="PS00092">
    <property type="entry name" value="N6_MTASE"/>
    <property type="match status" value="1"/>
</dbReference>
<comment type="caution">
    <text evidence="8">The sequence shown here is derived from an EMBL/GenBank/DDBJ whole genome shotgun (WGS) entry which is preliminary data.</text>
</comment>
<dbReference type="GO" id="GO:0003676">
    <property type="term" value="F:nucleic acid binding"/>
    <property type="evidence" value="ECO:0007669"/>
    <property type="project" value="InterPro"/>
</dbReference>
<comment type="function">
    <text evidence="5">Methylates the class 1 translation termination release factors RF1/PrfA and RF2/PrfB on the glutamine residue of the universally conserved GGQ motif.</text>
</comment>
<feature type="binding site" evidence="5">
    <location>
        <position position="146"/>
    </location>
    <ligand>
        <name>S-adenosyl-L-methionine</name>
        <dbReference type="ChEBI" id="CHEBI:59789"/>
    </ligand>
</feature>
<dbReference type="CDD" id="cd02440">
    <property type="entry name" value="AdoMet_MTases"/>
    <property type="match status" value="1"/>
</dbReference>
<dbReference type="InterPro" id="IPR004556">
    <property type="entry name" value="HemK-like"/>
</dbReference>
<dbReference type="NCBIfam" id="TIGR00536">
    <property type="entry name" value="hemK_fam"/>
    <property type="match status" value="1"/>
</dbReference>
<dbReference type="SUPFAM" id="SSF53335">
    <property type="entry name" value="S-adenosyl-L-methionine-dependent methyltransferases"/>
    <property type="match status" value="1"/>
</dbReference>
<evidence type="ECO:0000256" key="4">
    <source>
        <dbReference type="ARBA" id="ARBA00048391"/>
    </source>
</evidence>
<dbReference type="InterPro" id="IPR002052">
    <property type="entry name" value="DNA_methylase_N6_adenine_CS"/>
</dbReference>
<dbReference type="GO" id="GO:0032259">
    <property type="term" value="P:methylation"/>
    <property type="evidence" value="ECO:0007669"/>
    <property type="project" value="UniProtKB-KW"/>
</dbReference>
<dbReference type="HAMAP" id="MF_02126">
    <property type="entry name" value="RF_methyltr_PrmC"/>
    <property type="match status" value="1"/>
</dbReference>
<feature type="binding site" evidence="5">
    <location>
        <position position="190"/>
    </location>
    <ligand>
        <name>S-adenosyl-L-methionine</name>
        <dbReference type="ChEBI" id="CHEBI:59789"/>
    </ligand>
</feature>
<comment type="similarity">
    <text evidence="5">Belongs to the protein N5-glutamine methyltransferase family. PrmC subfamily.</text>
</comment>
<dbReference type="InterPro" id="IPR029063">
    <property type="entry name" value="SAM-dependent_MTases_sf"/>
</dbReference>
<feature type="domain" description="Release factor glutamine methyltransferase N-terminal" evidence="7">
    <location>
        <begin position="9"/>
        <end position="79"/>
    </location>
</feature>
<dbReference type="InterPro" id="IPR040758">
    <property type="entry name" value="PrmC_N"/>
</dbReference>
<evidence type="ECO:0000256" key="3">
    <source>
        <dbReference type="ARBA" id="ARBA00022691"/>
    </source>
</evidence>
<evidence type="ECO:0000259" key="6">
    <source>
        <dbReference type="Pfam" id="PF05175"/>
    </source>
</evidence>
<keyword evidence="3 5" id="KW-0949">S-adenosyl-L-methionine</keyword>
<dbReference type="PANTHER" id="PTHR18895:SF74">
    <property type="entry name" value="MTRF1L RELEASE FACTOR GLUTAMINE METHYLTRANSFERASE"/>
    <property type="match status" value="1"/>
</dbReference>
<protein>
    <recommendedName>
        <fullName evidence="5">Release factor glutamine methyltransferase</fullName>
        <shortName evidence="5">RF MTase</shortName>
        <ecNumber evidence="5">2.1.1.297</ecNumber>
    </recommendedName>
    <alternativeName>
        <fullName evidence="5">N5-glutamine methyltransferase PrmC</fullName>
    </alternativeName>
    <alternativeName>
        <fullName evidence="5">Protein-(glutamine-N5) MTase PrmC</fullName>
    </alternativeName>
    <alternativeName>
        <fullName evidence="5">Protein-glutamine N-methyltransferase PrmC</fullName>
    </alternativeName>
</protein>
<proteinExistence type="inferred from homology"/>
<accession>A0A1Y3UAD9</accession>
<sequence>MNQNKTVSQWLRTGKEMLEAAGRENPRMDAELLLEKVTGMNKIQRMTEGQTILDEKAAEEYAAFLGERAKGRPLQYILGEWEFMGLPFSVGEGVLIPRADTEILVETILETGEKESLRRGLDIGTGTGCIPICLEKLGHMEMTAVDISPKALAFARKNNEKNQTHVDFVESDLFAALPESLFPLDFIVSNPPYIPAADCEELMTEVRDFEPRNALDGGKDGLDFYRKIVAEVPARLRDGGWLFFEIGYDQREALFALMKEAGFVSVACRQDLAGLDRVVFGQKKEEPHV</sequence>
<name>A0A1Y3UAD9_9FIRM</name>
<feature type="domain" description="Methyltransferase small" evidence="6">
    <location>
        <begin position="101"/>
        <end position="194"/>
    </location>
</feature>